<evidence type="ECO:0000313" key="3">
    <source>
        <dbReference type="RefSeq" id="XP_006816758.1"/>
    </source>
</evidence>
<evidence type="ECO:0000256" key="1">
    <source>
        <dbReference type="SAM" id="SignalP"/>
    </source>
</evidence>
<gene>
    <name evidence="3" type="primary">LOC102806666</name>
</gene>
<accession>A0ABM0M9R7</accession>
<proteinExistence type="predicted"/>
<name>A0ABM0M9R7_SACKO</name>
<organism evidence="2 3">
    <name type="scientific">Saccoglossus kowalevskii</name>
    <name type="common">Acorn worm</name>
    <dbReference type="NCBI Taxonomy" id="10224"/>
    <lineage>
        <taxon>Eukaryota</taxon>
        <taxon>Metazoa</taxon>
        <taxon>Hemichordata</taxon>
        <taxon>Enteropneusta</taxon>
        <taxon>Harrimaniidae</taxon>
        <taxon>Saccoglossus</taxon>
    </lineage>
</organism>
<sequence>MEQLGRRIICLAVFVVLLRTTIAAYPGLYCDTVSNRCQEIPGCYDQLQMDIFALYSQCFDLDVGVSECPAKCYRALQEFVAKSETHYQITVCDCSQEGRSGIYLNTQMCQATRGLYQPCVGALQVEE</sequence>
<evidence type="ECO:0000313" key="2">
    <source>
        <dbReference type="Proteomes" id="UP000694865"/>
    </source>
</evidence>
<keyword evidence="1" id="KW-0732">Signal</keyword>
<dbReference type="RefSeq" id="XP_006816758.1">
    <property type="nucleotide sequence ID" value="XM_006816695.1"/>
</dbReference>
<dbReference type="Proteomes" id="UP000694865">
    <property type="component" value="Unplaced"/>
</dbReference>
<feature type="chain" id="PRO_5046923873" evidence="1">
    <location>
        <begin position="24"/>
        <end position="127"/>
    </location>
</feature>
<keyword evidence="2" id="KW-1185">Reference proteome</keyword>
<protein>
    <submittedName>
        <fullName evidence="3">Uncharacterized protein LOC102806666</fullName>
    </submittedName>
</protein>
<feature type="signal peptide" evidence="1">
    <location>
        <begin position="1"/>
        <end position="23"/>
    </location>
</feature>
<dbReference type="GeneID" id="102806666"/>
<reference evidence="3" key="1">
    <citation type="submission" date="2025-08" db="UniProtKB">
        <authorList>
            <consortium name="RefSeq"/>
        </authorList>
    </citation>
    <scope>IDENTIFICATION</scope>
    <source>
        <tissue evidence="3">Testes</tissue>
    </source>
</reference>